<keyword evidence="3 5" id="KW-0663">Pyridoxal phosphate</keyword>
<dbReference type="InterPro" id="IPR043132">
    <property type="entry name" value="BCAT-like_C"/>
</dbReference>
<dbReference type="GO" id="GO:0008483">
    <property type="term" value="F:transaminase activity"/>
    <property type="evidence" value="ECO:0007669"/>
    <property type="project" value="UniProtKB-KW"/>
</dbReference>
<evidence type="ECO:0000256" key="2">
    <source>
        <dbReference type="ARBA" id="ARBA00009320"/>
    </source>
</evidence>
<dbReference type="InterPro" id="IPR036038">
    <property type="entry name" value="Aminotransferase-like"/>
</dbReference>
<dbReference type="AlphaFoldDB" id="A0A2A4GD27"/>
<dbReference type="RefSeq" id="WP_097442038.1">
    <property type="nucleotide sequence ID" value="NZ_NBWU01000001.1"/>
</dbReference>
<sequence>MPNYPSHVWLNGAVLPAEAAKISVFDRGFLFGDGIYEVMVRLQGRFFYGEAHWERLERNLEKIGIAYSVSLLRQNVSDLAQVAGLLDQDVLLYIQVSRGTAPRQHAFPKDITPTAFMYLLPFSLPDVNTKRMEVSVLPDQRWERCDIKMTSLLGNVMAKDSAVTGGAHEAVLVRNGKITEGSHSNVFFVKDGELFTHPKNRFILDGITRDITLELAGSLGIPVREEAVAQIDISQMDEAFLTGTSTQIAAIGRMGTHTFFEGSEIGPITQRLQQAFLALKNQ</sequence>
<comment type="caution">
    <text evidence="6">The sequence shown here is derived from an EMBL/GenBank/DDBJ whole genome shotgun (WGS) entry which is preliminary data.</text>
</comment>
<dbReference type="GO" id="GO:0008652">
    <property type="term" value="P:amino acid biosynthetic process"/>
    <property type="evidence" value="ECO:0007669"/>
    <property type="project" value="UniProtKB-ARBA"/>
</dbReference>
<protein>
    <submittedName>
        <fullName evidence="6">Aminotransferase IV</fullName>
    </submittedName>
</protein>
<dbReference type="PANTHER" id="PTHR42743">
    <property type="entry name" value="AMINO-ACID AMINOTRANSFERASE"/>
    <property type="match status" value="1"/>
</dbReference>
<evidence type="ECO:0000313" key="7">
    <source>
        <dbReference type="Proteomes" id="UP000219559"/>
    </source>
</evidence>
<name>A0A2A4GD27_9FLAO</name>
<dbReference type="Gene3D" id="3.30.470.10">
    <property type="match status" value="1"/>
</dbReference>
<comment type="similarity">
    <text evidence="2 4">Belongs to the class-IV pyridoxal-phosphate-dependent aminotransferase family.</text>
</comment>
<dbReference type="EMBL" id="NBWU01000001">
    <property type="protein sequence ID" value="PCE66517.1"/>
    <property type="molecule type" value="Genomic_DNA"/>
</dbReference>
<dbReference type="GO" id="GO:0046394">
    <property type="term" value="P:carboxylic acid biosynthetic process"/>
    <property type="evidence" value="ECO:0007669"/>
    <property type="project" value="UniProtKB-ARBA"/>
</dbReference>
<keyword evidence="6" id="KW-0032">Aminotransferase</keyword>
<dbReference type="GO" id="GO:0005829">
    <property type="term" value="C:cytosol"/>
    <property type="evidence" value="ECO:0007669"/>
    <property type="project" value="TreeGrafter"/>
</dbReference>
<evidence type="ECO:0000256" key="4">
    <source>
        <dbReference type="RuleBase" id="RU004106"/>
    </source>
</evidence>
<reference evidence="6 7" key="1">
    <citation type="submission" date="2017-04" db="EMBL/GenBank/DDBJ databases">
        <title>A new member of the family Flavobacteriaceae isolated from ascidians.</title>
        <authorList>
            <person name="Chen L."/>
        </authorList>
    </citation>
    <scope>NUCLEOTIDE SEQUENCE [LARGE SCALE GENOMIC DNA]</scope>
    <source>
        <strain evidence="6 7">HQA918</strain>
    </source>
</reference>
<proteinExistence type="inferred from homology"/>
<dbReference type="FunFam" id="3.20.10.10:FF:000002">
    <property type="entry name" value="D-alanine aminotransferase"/>
    <property type="match status" value="1"/>
</dbReference>
<accession>A0A2A4GD27</accession>
<keyword evidence="7" id="KW-1185">Reference proteome</keyword>
<dbReference type="InterPro" id="IPR018300">
    <property type="entry name" value="Aminotrans_IV_CS"/>
</dbReference>
<dbReference type="Proteomes" id="UP000219559">
    <property type="component" value="Unassembled WGS sequence"/>
</dbReference>
<dbReference type="Pfam" id="PF01063">
    <property type="entry name" value="Aminotran_4"/>
    <property type="match status" value="1"/>
</dbReference>
<evidence type="ECO:0000256" key="5">
    <source>
        <dbReference type="RuleBase" id="RU004516"/>
    </source>
</evidence>
<dbReference type="InterPro" id="IPR043131">
    <property type="entry name" value="BCAT-like_N"/>
</dbReference>
<dbReference type="PROSITE" id="PS00770">
    <property type="entry name" value="AA_TRANSFER_CLASS_4"/>
    <property type="match status" value="1"/>
</dbReference>
<dbReference type="InterPro" id="IPR050571">
    <property type="entry name" value="Class-IV_PLP-Dep_Aminotrnsfr"/>
</dbReference>
<evidence type="ECO:0000256" key="3">
    <source>
        <dbReference type="ARBA" id="ARBA00022898"/>
    </source>
</evidence>
<gene>
    <name evidence="6" type="ORF">B7P33_04265</name>
</gene>
<evidence type="ECO:0000256" key="1">
    <source>
        <dbReference type="ARBA" id="ARBA00001933"/>
    </source>
</evidence>
<keyword evidence="6" id="KW-0808">Transferase</keyword>
<dbReference type="Gene3D" id="3.20.10.10">
    <property type="entry name" value="D-amino Acid Aminotransferase, subunit A, domain 2"/>
    <property type="match status" value="1"/>
</dbReference>
<organism evidence="6 7">
    <name type="scientific">Sediminicola luteus</name>
    <dbReference type="NCBI Taxonomy" id="319238"/>
    <lineage>
        <taxon>Bacteria</taxon>
        <taxon>Pseudomonadati</taxon>
        <taxon>Bacteroidota</taxon>
        <taxon>Flavobacteriia</taxon>
        <taxon>Flavobacteriales</taxon>
        <taxon>Flavobacteriaceae</taxon>
        <taxon>Sediminicola</taxon>
    </lineage>
</organism>
<comment type="cofactor">
    <cofactor evidence="1 5">
        <name>pyridoxal 5'-phosphate</name>
        <dbReference type="ChEBI" id="CHEBI:597326"/>
    </cofactor>
</comment>
<evidence type="ECO:0000313" key="6">
    <source>
        <dbReference type="EMBL" id="PCE66517.1"/>
    </source>
</evidence>
<dbReference type="OrthoDB" id="9804984at2"/>
<dbReference type="InterPro" id="IPR001544">
    <property type="entry name" value="Aminotrans_IV"/>
</dbReference>
<dbReference type="PANTHER" id="PTHR42743:SF10">
    <property type="entry name" value="D-ALANINE AMINOTRANSFERASE"/>
    <property type="match status" value="1"/>
</dbReference>
<dbReference type="SUPFAM" id="SSF56752">
    <property type="entry name" value="D-aminoacid aminotransferase-like PLP-dependent enzymes"/>
    <property type="match status" value="1"/>
</dbReference>